<dbReference type="Pfam" id="PF00563">
    <property type="entry name" value="EAL"/>
    <property type="match status" value="1"/>
</dbReference>
<dbReference type="Gene3D" id="3.30.70.270">
    <property type="match status" value="1"/>
</dbReference>
<dbReference type="Pfam" id="PF00990">
    <property type="entry name" value="GGDEF"/>
    <property type="match status" value="1"/>
</dbReference>
<dbReference type="FunFam" id="3.20.20.450:FF:000001">
    <property type="entry name" value="Cyclic di-GMP phosphodiesterase yahA"/>
    <property type="match status" value="1"/>
</dbReference>
<dbReference type="CDD" id="cd01949">
    <property type="entry name" value="GGDEF"/>
    <property type="match status" value="1"/>
</dbReference>
<dbReference type="AlphaFoldDB" id="A0A942Z9W2"/>
<dbReference type="Proteomes" id="UP000724672">
    <property type="component" value="Unassembled WGS sequence"/>
</dbReference>
<evidence type="ECO:0000259" key="2">
    <source>
        <dbReference type="PROSITE" id="PS50883"/>
    </source>
</evidence>
<dbReference type="CDD" id="cd01948">
    <property type="entry name" value="EAL"/>
    <property type="match status" value="1"/>
</dbReference>
<dbReference type="InterPro" id="IPR001633">
    <property type="entry name" value="EAL_dom"/>
</dbReference>
<dbReference type="PROSITE" id="PS50883">
    <property type="entry name" value="EAL"/>
    <property type="match status" value="1"/>
</dbReference>
<dbReference type="SUPFAM" id="SSF55785">
    <property type="entry name" value="PYP-like sensor domain (PAS domain)"/>
    <property type="match status" value="1"/>
</dbReference>
<evidence type="ECO:0000313" key="4">
    <source>
        <dbReference type="EMBL" id="MBS4539240.1"/>
    </source>
</evidence>
<reference evidence="4" key="1">
    <citation type="submission" date="2019-12" db="EMBL/GenBank/DDBJ databases">
        <title>Clostridiaceae gen. nov. sp. nov., isolated from sediment in Xinjiang, China.</title>
        <authorList>
            <person name="Zhang R."/>
        </authorList>
    </citation>
    <scope>NUCLEOTIDE SEQUENCE</scope>
    <source>
        <strain evidence="4">D2Q-11</strain>
    </source>
</reference>
<dbReference type="SUPFAM" id="SSF55073">
    <property type="entry name" value="Nucleotide cyclase"/>
    <property type="match status" value="1"/>
</dbReference>
<dbReference type="SMART" id="SM00267">
    <property type="entry name" value="GGDEF"/>
    <property type="match status" value="1"/>
</dbReference>
<dbReference type="Gene3D" id="3.20.20.450">
    <property type="entry name" value="EAL domain"/>
    <property type="match status" value="1"/>
</dbReference>
<feature type="domain" description="GGDEF" evidence="3">
    <location>
        <begin position="186"/>
        <end position="319"/>
    </location>
</feature>
<evidence type="ECO:0000313" key="5">
    <source>
        <dbReference type="Proteomes" id="UP000724672"/>
    </source>
</evidence>
<dbReference type="InterPro" id="IPR035919">
    <property type="entry name" value="EAL_sf"/>
</dbReference>
<sequence length="582" mass="66883">MKDISKSDVTSLKEYKLAHSDYEFSPNIEINELAYKIISNITEGIVVTDENGVIEWTNSAVVNITGYSKKEVIGNKPSLFKSNKHDYKFYEKMWKSLKYEGEWEGEIWNRRKNGEAYPEHLRITSIKNSYNKLKYVAIFNDLTQKERNKAYIKYNANYDFLTGLPNRFLIKDRLKSSLNQAKKTKNMVALIYIDLDSFKRVNDGLGHDIGDELLKKVSNRILYSLNENQTLARMGADQFLVLIPFVNDEKKVLELANNIGNIFNEPFNVNKYTIYMTTSIGISIYPEDGVTENVLIKNAETAMSISKDISGNKYTLYNSKMNELSNEKIIIENDIRRGIEEREFELYYQPKINIKNEGIMGLEALIRWNHPLRGSVSPDEFIPIAEETGLIDSLGKWILNEAIYQQEKWINMGYKFGAISINLSPKQFKNKDIKTEILLLLSKSKLESKYIEFEITETAAIESEEYTLDLMTELTELGIKFAIDDFGTGYSSLSYLINLPFDTIKIDKSFIDNISKGSRGIEIVKGIIAMANSLKMNVIAEGVETKEQLDILRELECDMVQGYYYNPPIPADKIEKIYGIKK</sequence>
<organism evidence="4 5">
    <name type="scientific">Anaeromonas frigoriresistens</name>
    <dbReference type="NCBI Taxonomy" id="2683708"/>
    <lineage>
        <taxon>Bacteria</taxon>
        <taxon>Bacillati</taxon>
        <taxon>Bacillota</taxon>
        <taxon>Tissierellia</taxon>
        <taxon>Tissierellales</taxon>
        <taxon>Thermohalobacteraceae</taxon>
        <taxon>Anaeromonas</taxon>
    </lineage>
</organism>
<comment type="caution">
    <text evidence="4">The sequence shown here is derived from an EMBL/GenBank/DDBJ whole genome shotgun (WGS) entry which is preliminary data.</text>
</comment>
<dbReference type="PROSITE" id="PS50887">
    <property type="entry name" value="GGDEF"/>
    <property type="match status" value="1"/>
</dbReference>
<name>A0A942Z9W2_9FIRM</name>
<dbReference type="SMART" id="SM00052">
    <property type="entry name" value="EAL"/>
    <property type="match status" value="1"/>
</dbReference>
<feature type="domain" description="EAL" evidence="2">
    <location>
        <begin position="328"/>
        <end position="582"/>
    </location>
</feature>
<dbReference type="InterPro" id="IPR000014">
    <property type="entry name" value="PAS"/>
</dbReference>
<dbReference type="NCBIfam" id="TIGR00254">
    <property type="entry name" value="GGDEF"/>
    <property type="match status" value="1"/>
</dbReference>
<dbReference type="InterPro" id="IPR035965">
    <property type="entry name" value="PAS-like_dom_sf"/>
</dbReference>
<dbReference type="InterPro" id="IPR052155">
    <property type="entry name" value="Biofilm_reg_signaling"/>
</dbReference>
<dbReference type="PROSITE" id="PS50112">
    <property type="entry name" value="PAS"/>
    <property type="match status" value="1"/>
</dbReference>
<dbReference type="Gene3D" id="3.30.450.20">
    <property type="entry name" value="PAS domain"/>
    <property type="match status" value="1"/>
</dbReference>
<proteinExistence type="predicted"/>
<dbReference type="NCBIfam" id="TIGR00229">
    <property type="entry name" value="sensory_box"/>
    <property type="match status" value="1"/>
</dbReference>
<dbReference type="RefSeq" id="WP_203367162.1">
    <property type="nucleotide sequence ID" value="NZ_WSFT01000044.1"/>
</dbReference>
<keyword evidence="5" id="KW-1185">Reference proteome</keyword>
<dbReference type="InterPro" id="IPR029787">
    <property type="entry name" value="Nucleotide_cyclase"/>
</dbReference>
<feature type="domain" description="PAS" evidence="1">
    <location>
        <begin position="30"/>
        <end position="75"/>
    </location>
</feature>
<dbReference type="Pfam" id="PF13426">
    <property type="entry name" value="PAS_9"/>
    <property type="match status" value="1"/>
</dbReference>
<dbReference type="InterPro" id="IPR000160">
    <property type="entry name" value="GGDEF_dom"/>
</dbReference>
<evidence type="ECO:0000259" key="1">
    <source>
        <dbReference type="PROSITE" id="PS50112"/>
    </source>
</evidence>
<dbReference type="CDD" id="cd00130">
    <property type="entry name" value="PAS"/>
    <property type="match status" value="1"/>
</dbReference>
<accession>A0A942Z9W2</accession>
<dbReference type="SMART" id="SM00091">
    <property type="entry name" value="PAS"/>
    <property type="match status" value="1"/>
</dbReference>
<dbReference type="InterPro" id="IPR043128">
    <property type="entry name" value="Rev_trsase/Diguanyl_cyclase"/>
</dbReference>
<dbReference type="SUPFAM" id="SSF141868">
    <property type="entry name" value="EAL domain-like"/>
    <property type="match status" value="1"/>
</dbReference>
<dbReference type="PANTHER" id="PTHR44757">
    <property type="entry name" value="DIGUANYLATE CYCLASE DGCP"/>
    <property type="match status" value="1"/>
</dbReference>
<dbReference type="PANTHER" id="PTHR44757:SF2">
    <property type="entry name" value="BIOFILM ARCHITECTURE MAINTENANCE PROTEIN MBAA"/>
    <property type="match status" value="1"/>
</dbReference>
<dbReference type="EMBL" id="WSFT01000044">
    <property type="protein sequence ID" value="MBS4539240.1"/>
    <property type="molecule type" value="Genomic_DNA"/>
</dbReference>
<protein>
    <submittedName>
        <fullName evidence="4">EAL domain-containing protein</fullName>
    </submittedName>
</protein>
<evidence type="ECO:0000259" key="3">
    <source>
        <dbReference type="PROSITE" id="PS50887"/>
    </source>
</evidence>
<gene>
    <name evidence="4" type="ORF">GOQ27_12260</name>
</gene>